<keyword evidence="5" id="KW-1185">Reference proteome</keyword>
<dbReference type="SMART" id="SM00320">
    <property type="entry name" value="WD40"/>
    <property type="match status" value="5"/>
</dbReference>
<dbReference type="Gene3D" id="2.130.10.10">
    <property type="entry name" value="YVTN repeat-like/Quinoprotein amine dehydrogenase"/>
    <property type="match status" value="2"/>
</dbReference>
<protein>
    <submittedName>
        <fullName evidence="4">WD40 repeat-containing protein</fullName>
    </submittedName>
</protein>
<dbReference type="KEGG" id="cmp:Cha6605_1357"/>
<dbReference type="InterPro" id="IPR015943">
    <property type="entry name" value="WD40/YVTN_repeat-like_dom_sf"/>
</dbReference>
<feature type="repeat" description="WD" evidence="3">
    <location>
        <begin position="416"/>
        <end position="457"/>
    </location>
</feature>
<evidence type="ECO:0000256" key="1">
    <source>
        <dbReference type="ARBA" id="ARBA00022574"/>
    </source>
</evidence>
<dbReference type="Pfam" id="PF00400">
    <property type="entry name" value="WD40"/>
    <property type="match status" value="5"/>
</dbReference>
<feature type="repeat" description="WD" evidence="3">
    <location>
        <begin position="674"/>
        <end position="701"/>
    </location>
</feature>
<gene>
    <name evidence="4" type="ORF">Cha6605_1357</name>
</gene>
<dbReference type="PANTHER" id="PTHR19879">
    <property type="entry name" value="TRANSCRIPTION INITIATION FACTOR TFIID"/>
    <property type="match status" value="1"/>
</dbReference>
<proteinExistence type="predicted"/>
<evidence type="ECO:0000256" key="3">
    <source>
        <dbReference type="PROSITE-ProRule" id="PRU00221"/>
    </source>
</evidence>
<dbReference type="InterPro" id="IPR019775">
    <property type="entry name" value="WD40_repeat_CS"/>
</dbReference>
<dbReference type="SUPFAM" id="SSF50978">
    <property type="entry name" value="WD40 repeat-like"/>
    <property type="match status" value="1"/>
</dbReference>
<accession>K9UD12</accession>
<dbReference type="InterPro" id="IPR020472">
    <property type="entry name" value="WD40_PAC1"/>
</dbReference>
<keyword evidence="1 3" id="KW-0853">WD repeat</keyword>
<dbReference type="PROSITE" id="PS00678">
    <property type="entry name" value="WD_REPEATS_1"/>
    <property type="match status" value="1"/>
</dbReference>
<dbReference type="PANTHER" id="PTHR19879:SF9">
    <property type="entry name" value="TRANSCRIPTION INITIATION FACTOR TFIID SUBUNIT 5"/>
    <property type="match status" value="1"/>
</dbReference>
<reference evidence="4 5" key="1">
    <citation type="submission" date="2012-05" db="EMBL/GenBank/DDBJ databases">
        <title>Finished chromosome of genome of Chamaesiphon sp. PCC 6605.</title>
        <authorList>
            <consortium name="US DOE Joint Genome Institute"/>
            <person name="Gugger M."/>
            <person name="Coursin T."/>
            <person name="Rippka R."/>
            <person name="Tandeau De Marsac N."/>
            <person name="Huntemann M."/>
            <person name="Wei C.-L."/>
            <person name="Han J."/>
            <person name="Detter J.C."/>
            <person name="Han C."/>
            <person name="Tapia R."/>
            <person name="Chen A."/>
            <person name="Kyrpides N."/>
            <person name="Mavromatis K."/>
            <person name="Markowitz V."/>
            <person name="Szeto E."/>
            <person name="Ivanova N."/>
            <person name="Pagani I."/>
            <person name="Pati A."/>
            <person name="Goodwin L."/>
            <person name="Nordberg H.P."/>
            <person name="Cantor M.N."/>
            <person name="Hua S.X."/>
            <person name="Woyke T."/>
            <person name="Kerfeld C.A."/>
        </authorList>
    </citation>
    <scope>NUCLEOTIDE SEQUENCE [LARGE SCALE GENOMIC DNA]</scope>
    <source>
        <strain evidence="5">ATCC 27169 / PCC 6605</strain>
    </source>
</reference>
<keyword evidence="2" id="KW-0677">Repeat</keyword>
<feature type="repeat" description="WD" evidence="3">
    <location>
        <begin position="633"/>
        <end position="661"/>
    </location>
</feature>
<dbReference type="HOGENOM" id="CLU_416588_0_0_3"/>
<evidence type="ECO:0000256" key="2">
    <source>
        <dbReference type="ARBA" id="ARBA00022737"/>
    </source>
</evidence>
<evidence type="ECO:0000313" key="4">
    <source>
        <dbReference type="EMBL" id="AFY92543.1"/>
    </source>
</evidence>
<dbReference type="EMBL" id="CP003600">
    <property type="protein sequence ID" value="AFY92543.1"/>
    <property type="molecule type" value="Genomic_DNA"/>
</dbReference>
<dbReference type="eggNOG" id="COG2319">
    <property type="taxonomic scope" value="Bacteria"/>
</dbReference>
<dbReference type="Proteomes" id="UP000010366">
    <property type="component" value="Chromosome"/>
</dbReference>
<organism evidence="4 5">
    <name type="scientific">Chamaesiphon minutus (strain ATCC 27169 / PCC 6605)</name>
    <dbReference type="NCBI Taxonomy" id="1173020"/>
    <lineage>
        <taxon>Bacteria</taxon>
        <taxon>Bacillati</taxon>
        <taxon>Cyanobacteriota</taxon>
        <taxon>Cyanophyceae</taxon>
        <taxon>Gomontiellales</taxon>
        <taxon>Chamaesiphonaceae</taxon>
        <taxon>Chamaesiphon</taxon>
    </lineage>
</organism>
<dbReference type="PATRIC" id="fig|1173020.3.peg.1578"/>
<dbReference type="InterPro" id="IPR036322">
    <property type="entry name" value="WD40_repeat_dom_sf"/>
</dbReference>
<dbReference type="PROSITE" id="PS50294">
    <property type="entry name" value="WD_REPEATS_REGION"/>
    <property type="match status" value="3"/>
</dbReference>
<sequence>METLNRRKMLKKLIGVSVGTTIAQVLGVGQSLNAITALADVSSNSENINILNYGLRLDYDFLSPISKGIGGGIGEFSYSIGEAGANTVRGAGEAGGNVLRGIGEGLRERLRDIISNAEGKRKLIEFSQQQDLQRKREIIELMRDSLREDRDKQIALKLTEIQSNWDLQNWNGVLSRQETEDLLKQQKDCLVILMSPPEISIDAPASIRNNLQIELNELESFLVNYYPDSDRSHQVKFYSDYFKRPIGNINVDQLQKILAPVPTVILDLDVTDYTYKVKVHFWGVQNNQRRFYSSKVWNWERGNKELISKGAEEKEALRTIRQTIVNTNKFLAAYIADLYYLNLDPYYEIKFPKISAELNQAGLDDNWLQPYVDDLKKIQLSEQKIYESELKVLADATEEEETIRTEAQKWKLINTLSGHSGTIHSIAISPDGQMLVSSSDDKTIKVWNLKTGELLNSIEGLSTEFNSIAISPDGQMIVSSNGKTITLWSLKTGELLNAIQGHSGELDSFAISPDGQMIASSSTDNTMDLWSLKTGKLLRTIEKLSLVAFSRLGYIVARDSNNTKILDLETGKIIRSIEGLALEISPDGQKIPVVDSKTETIKLWNLETGNIYTWGLSNAALFKGSYLGNSTISPDGRILVNGDSNGKVKLWNLKTGELLRVLEGHSNWISSNWIYSVAISPNGHTLASGRSDKTIEIWSNI</sequence>
<dbReference type="RefSeq" id="WP_015158727.1">
    <property type="nucleotide sequence ID" value="NC_019697.1"/>
</dbReference>
<dbReference type="STRING" id="1173020.Cha6605_1357"/>
<dbReference type="PRINTS" id="PR00320">
    <property type="entry name" value="GPROTEINBRPT"/>
</dbReference>
<evidence type="ECO:0000313" key="5">
    <source>
        <dbReference type="Proteomes" id="UP000010366"/>
    </source>
</evidence>
<dbReference type="InterPro" id="IPR001680">
    <property type="entry name" value="WD40_rpt"/>
</dbReference>
<feature type="repeat" description="WD" evidence="3">
    <location>
        <begin position="499"/>
        <end position="540"/>
    </location>
</feature>
<name>K9UD12_CHAP6</name>
<dbReference type="PROSITE" id="PS50082">
    <property type="entry name" value="WD_REPEATS_2"/>
    <property type="match status" value="4"/>
</dbReference>
<dbReference type="AlphaFoldDB" id="K9UD12"/>
<dbReference type="CDD" id="cd00200">
    <property type="entry name" value="WD40"/>
    <property type="match status" value="1"/>
</dbReference>